<protein>
    <submittedName>
        <fullName evidence="2">DUF1540 domain-containing protein</fullName>
    </submittedName>
</protein>
<comment type="caution">
    <text evidence="2">The sequence shown here is derived from an EMBL/GenBank/DDBJ whole genome shotgun (WGS) entry which is preliminary data.</text>
</comment>
<dbReference type="Pfam" id="PF07561">
    <property type="entry name" value="DUF1540"/>
    <property type="match status" value="1"/>
</dbReference>
<name>A0A9D1THZ3_9FIRM</name>
<evidence type="ECO:0000313" key="3">
    <source>
        <dbReference type="Proteomes" id="UP000886808"/>
    </source>
</evidence>
<feature type="domain" description="DUF1540" evidence="1">
    <location>
        <begin position="6"/>
        <end position="47"/>
    </location>
</feature>
<organism evidence="2 3">
    <name type="scientific">Candidatus Butyricicoccus avistercoris</name>
    <dbReference type="NCBI Taxonomy" id="2838518"/>
    <lineage>
        <taxon>Bacteria</taxon>
        <taxon>Bacillati</taxon>
        <taxon>Bacillota</taxon>
        <taxon>Clostridia</taxon>
        <taxon>Eubacteriales</taxon>
        <taxon>Butyricicoccaceae</taxon>
        <taxon>Butyricicoccus</taxon>
    </lineage>
</organism>
<gene>
    <name evidence="2" type="ORF">H9746_03075</name>
</gene>
<reference evidence="2" key="2">
    <citation type="submission" date="2021-04" db="EMBL/GenBank/DDBJ databases">
        <authorList>
            <person name="Gilroy R."/>
        </authorList>
    </citation>
    <scope>NUCLEOTIDE SEQUENCE</scope>
    <source>
        <strain evidence="2">CHK193-4272</strain>
    </source>
</reference>
<dbReference type="InterPro" id="IPR011437">
    <property type="entry name" value="DUF1540"/>
</dbReference>
<dbReference type="AlphaFoldDB" id="A0A9D1THZ3"/>
<proteinExistence type="predicted"/>
<evidence type="ECO:0000313" key="2">
    <source>
        <dbReference type="EMBL" id="HIV61816.1"/>
    </source>
</evidence>
<evidence type="ECO:0000259" key="1">
    <source>
        <dbReference type="Pfam" id="PF07561"/>
    </source>
</evidence>
<sequence>MENKAIRCSVNQCANHCASGYCSLNTVSIGTHEKNPTQCQCVDCNSFSVK</sequence>
<accession>A0A9D1THZ3</accession>
<dbReference type="Proteomes" id="UP000886808">
    <property type="component" value="Unassembled WGS sequence"/>
</dbReference>
<reference evidence="2" key="1">
    <citation type="journal article" date="2021" name="PeerJ">
        <title>Extensive microbial diversity within the chicken gut microbiome revealed by metagenomics and culture.</title>
        <authorList>
            <person name="Gilroy R."/>
            <person name="Ravi A."/>
            <person name="Getino M."/>
            <person name="Pursley I."/>
            <person name="Horton D.L."/>
            <person name="Alikhan N.F."/>
            <person name="Baker D."/>
            <person name="Gharbi K."/>
            <person name="Hall N."/>
            <person name="Watson M."/>
            <person name="Adriaenssens E.M."/>
            <person name="Foster-Nyarko E."/>
            <person name="Jarju S."/>
            <person name="Secka A."/>
            <person name="Antonio M."/>
            <person name="Oren A."/>
            <person name="Chaudhuri R.R."/>
            <person name="La Ragione R."/>
            <person name="Hildebrand F."/>
            <person name="Pallen M.J."/>
        </authorList>
    </citation>
    <scope>NUCLEOTIDE SEQUENCE</scope>
    <source>
        <strain evidence="2">CHK193-4272</strain>
    </source>
</reference>
<dbReference type="EMBL" id="DXIE01000022">
    <property type="protein sequence ID" value="HIV61816.1"/>
    <property type="molecule type" value="Genomic_DNA"/>
</dbReference>